<evidence type="ECO:0000256" key="1">
    <source>
        <dbReference type="SAM" id="MobiDB-lite"/>
    </source>
</evidence>
<dbReference type="AlphaFoldDB" id="A0AAV2F735"/>
<dbReference type="EMBL" id="OZ034819">
    <property type="protein sequence ID" value="CAL1393490.1"/>
    <property type="molecule type" value="Genomic_DNA"/>
</dbReference>
<accession>A0AAV2F735</accession>
<feature type="compositionally biased region" description="Basic and acidic residues" evidence="1">
    <location>
        <begin position="121"/>
        <end position="135"/>
    </location>
</feature>
<organism evidence="2 3">
    <name type="scientific">Linum trigynum</name>
    <dbReference type="NCBI Taxonomy" id="586398"/>
    <lineage>
        <taxon>Eukaryota</taxon>
        <taxon>Viridiplantae</taxon>
        <taxon>Streptophyta</taxon>
        <taxon>Embryophyta</taxon>
        <taxon>Tracheophyta</taxon>
        <taxon>Spermatophyta</taxon>
        <taxon>Magnoliopsida</taxon>
        <taxon>eudicotyledons</taxon>
        <taxon>Gunneridae</taxon>
        <taxon>Pentapetalae</taxon>
        <taxon>rosids</taxon>
        <taxon>fabids</taxon>
        <taxon>Malpighiales</taxon>
        <taxon>Linaceae</taxon>
        <taxon>Linum</taxon>
    </lineage>
</organism>
<reference evidence="2 3" key="1">
    <citation type="submission" date="2024-04" db="EMBL/GenBank/DDBJ databases">
        <authorList>
            <person name="Fracassetti M."/>
        </authorList>
    </citation>
    <scope>NUCLEOTIDE SEQUENCE [LARGE SCALE GENOMIC DNA]</scope>
</reference>
<dbReference type="Proteomes" id="UP001497516">
    <property type="component" value="Chromosome 6"/>
</dbReference>
<evidence type="ECO:0000313" key="2">
    <source>
        <dbReference type="EMBL" id="CAL1393490.1"/>
    </source>
</evidence>
<protein>
    <submittedName>
        <fullName evidence="2">Uncharacterized protein</fullName>
    </submittedName>
</protein>
<proteinExistence type="predicted"/>
<name>A0AAV2F735_9ROSI</name>
<feature type="compositionally biased region" description="Basic and acidic residues" evidence="1">
    <location>
        <begin position="98"/>
        <end position="110"/>
    </location>
</feature>
<keyword evidence="3" id="KW-1185">Reference proteome</keyword>
<feature type="region of interest" description="Disordered" evidence="1">
    <location>
        <begin position="86"/>
        <end position="135"/>
    </location>
</feature>
<evidence type="ECO:0000313" key="3">
    <source>
        <dbReference type="Proteomes" id="UP001497516"/>
    </source>
</evidence>
<gene>
    <name evidence="2" type="ORF">LTRI10_LOCUS34064</name>
</gene>
<sequence>MGCVNSKQHNMRCKHCQAPYSRVQKLFDARNPPSPAQIRQLPSGSPHFLHSRLSEARVGERRRVRFSQWHHHSHRHQQWRLVVGDEEEQRRVRNGVKRSQDLVQNDRGEDPTIPQSSSQNPDHDSTGRVRDDQDL</sequence>